<protein>
    <submittedName>
        <fullName evidence="4">Cytosine deaminase</fullName>
    </submittedName>
</protein>
<evidence type="ECO:0000259" key="3">
    <source>
        <dbReference type="Pfam" id="PF07969"/>
    </source>
</evidence>
<dbReference type="Gene3D" id="3.20.20.140">
    <property type="entry name" value="Metal-dependent hydrolases"/>
    <property type="match status" value="1"/>
</dbReference>
<dbReference type="Gene3D" id="2.30.40.10">
    <property type="entry name" value="Urease, subunit C, domain 1"/>
    <property type="match status" value="1"/>
</dbReference>
<dbReference type="FunFam" id="3.20.20.140:FF:000019">
    <property type="entry name" value="Cytosine deaminase"/>
    <property type="match status" value="1"/>
</dbReference>
<proteinExistence type="predicted"/>
<dbReference type="PANTHER" id="PTHR32027:SF0">
    <property type="entry name" value="CYTOSINE DEAMINASE"/>
    <property type="match status" value="1"/>
</dbReference>
<dbReference type="CDD" id="cd01293">
    <property type="entry name" value="Bact_CD"/>
    <property type="match status" value="1"/>
</dbReference>
<dbReference type="EMBL" id="VUMD01000010">
    <property type="protein sequence ID" value="MSS37318.1"/>
    <property type="molecule type" value="Genomic_DNA"/>
</dbReference>
<reference evidence="4 5" key="1">
    <citation type="submission" date="2019-08" db="EMBL/GenBank/DDBJ databases">
        <title>In-depth cultivation of the pig gut microbiome towards novel bacterial diversity and tailored functional studies.</title>
        <authorList>
            <person name="Wylensek D."/>
            <person name="Hitch T.C.A."/>
            <person name="Clavel T."/>
        </authorList>
    </citation>
    <scope>NUCLEOTIDE SEQUENCE [LARGE SCALE GENOMIC DNA]</scope>
    <source>
        <strain evidence="4 5">WCA-389-WT-23D1</strain>
    </source>
</reference>
<dbReference type="Proteomes" id="UP000429958">
    <property type="component" value="Unassembled WGS sequence"/>
</dbReference>
<keyword evidence="1" id="KW-0479">Metal-binding</keyword>
<evidence type="ECO:0000313" key="4">
    <source>
        <dbReference type="EMBL" id="MSS37318.1"/>
    </source>
</evidence>
<dbReference type="GO" id="GO:0046872">
    <property type="term" value="F:metal ion binding"/>
    <property type="evidence" value="ECO:0007669"/>
    <property type="project" value="UniProtKB-KW"/>
</dbReference>
<dbReference type="SUPFAM" id="SSF51338">
    <property type="entry name" value="Composite domain of metallo-dependent hydrolases"/>
    <property type="match status" value="1"/>
</dbReference>
<evidence type="ECO:0000313" key="5">
    <source>
        <dbReference type="Proteomes" id="UP000429958"/>
    </source>
</evidence>
<dbReference type="InterPro" id="IPR032466">
    <property type="entry name" value="Metal_Hydrolase"/>
</dbReference>
<dbReference type="InterPro" id="IPR052349">
    <property type="entry name" value="Metallo-hydrolase_Enzymes"/>
</dbReference>
<feature type="domain" description="Amidohydrolase 3" evidence="3">
    <location>
        <begin position="46"/>
        <end position="405"/>
    </location>
</feature>
<dbReference type="AlphaFoldDB" id="A0A7X2NN24"/>
<sequence>MQQGKTLLLNANIYNKGLSDILIEDGKILEISDQKLRSVVKDARKVDLNGNLLISPYVESHIHLDYAYTALRSDANNETGTLYEGIDRWSHIKKTDTVQSIKERAEKALKNQILRGVQYVRTHVDITDSRLIGLKALLEIKETYKELVQLQLVAFPQEGMYCYYRAGELLEEALKMGADAVGAIPHFEYTEDLGKASVKKAVNLAIKYNKLIDIHCDETDDANSHFLEQLAYLAYANGIGSMTTASHTSAMGSYNNAYTFRLLRLLCQAGLNVAVCPAENLYLQGRQDSYPKRRGITRVKELMEAGINVSFGQDSISDPWYPLGNGNLMNILDIGLHACQLMSLKEIDKALDLITWNGARTLNLDTYGIKEGNMAEFIILDAKTPFDAVRSRAEVIGSVRNGRLLFKREQPAYRSEYKLSE</sequence>
<comment type="caution">
    <text evidence="4">The sequence shown here is derived from an EMBL/GenBank/DDBJ whole genome shotgun (WGS) entry which is preliminary data.</text>
</comment>
<keyword evidence="5" id="KW-1185">Reference proteome</keyword>
<dbReference type="GO" id="GO:0006209">
    <property type="term" value="P:cytosine catabolic process"/>
    <property type="evidence" value="ECO:0007669"/>
    <property type="project" value="TreeGrafter"/>
</dbReference>
<dbReference type="GO" id="GO:0004131">
    <property type="term" value="F:cytosine deaminase activity"/>
    <property type="evidence" value="ECO:0007669"/>
    <property type="project" value="TreeGrafter"/>
</dbReference>
<evidence type="ECO:0000256" key="2">
    <source>
        <dbReference type="ARBA" id="ARBA00022801"/>
    </source>
</evidence>
<dbReference type="InterPro" id="IPR011059">
    <property type="entry name" value="Metal-dep_hydrolase_composite"/>
</dbReference>
<keyword evidence="2" id="KW-0378">Hydrolase</keyword>
<name>A0A7X2NN24_9CLOT</name>
<accession>A0A7X2NN24</accession>
<dbReference type="InterPro" id="IPR013108">
    <property type="entry name" value="Amidohydro_3"/>
</dbReference>
<dbReference type="SUPFAM" id="SSF51556">
    <property type="entry name" value="Metallo-dependent hydrolases"/>
    <property type="match status" value="1"/>
</dbReference>
<organism evidence="4 5">
    <name type="scientific">Clostridium porci</name>
    <dbReference type="NCBI Taxonomy" id="2605778"/>
    <lineage>
        <taxon>Bacteria</taxon>
        <taxon>Bacillati</taxon>
        <taxon>Bacillota</taxon>
        <taxon>Clostridia</taxon>
        <taxon>Eubacteriales</taxon>
        <taxon>Clostridiaceae</taxon>
        <taxon>Clostridium</taxon>
    </lineage>
</organism>
<dbReference type="RefSeq" id="WP_154472749.1">
    <property type="nucleotide sequence ID" value="NZ_DBEWUL010000125.1"/>
</dbReference>
<dbReference type="NCBIfam" id="NF006685">
    <property type="entry name" value="PRK09230.1"/>
    <property type="match status" value="1"/>
</dbReference>
<dbReference type="PANTHER" id="PTHR32027">
    <property type="entry name" value="CYTOSINE DEAMINASE"/>
    <property type="match status" value="1"/>
</dbReference>
<evidence type="ECO:0000256" key="1">
    <source>
        <dbReference type="ARBA" id="ARBA00022723"/>
    </source>
</evidence>
<dbReference type="Pfam" id="PF07969">
    <property type="entry name" value="Amidohydro_3"/>
    <property type="match status" value="1"/>
</dbReference>
<gene>
    <name evidence="4" type="primary">codA</name>
    <name evidence="4" type="ORF">FYJ39_12220</name>
</gene>
<dbReference type="GO" id="GO:0035888">
    <property type="term" value="F:isoguanine deaminase activity"/>
    <property type="evidence" value="ECO:0007669"/>
    <property type="project" value="TreeGrafter"/>
</dbReference>